<protein>
    <recommendedName>
        <fullName evidence="4">DUF1746 domain-containing protein</fullName>
    </recommendedName>
</protein>
<keyword evidence="3" id="KW-1185">Reference proteome</keyword>
<dbReference type="GeneID" id="11471381"/>
<sequence>MVHIHLKRSYTHLIQFMVVNGMSSAMNPLENAMKGAAIFSKQVQVFTYTVVYLRYVRDQSILNVLFPLLLISLTRFANNVEATYFDVETSEETGLTLKELLAKTIHVLQVLFVVQSLYAVVYHYFINLESDVCRWVYGYLFTDILGEFDCSLRGKTVLFVLDVIVLLCQLQVTTDRLTRLDNGRPVNLQVFPLRKYGILSILRTSTTGLQTEDWELTISAPLRSSDSGVISSRTNSGGFNEVAYGSVR</sequence>
<evidence type="ECO:0000313" key="3">
    <source>
        <dbReference type="Proteomes" id="UP000006790"/>
    </source>
</evidence>
<reference evidence="3" key="1">
    <citation type="journal article" date="2012" name="G3 (Bethesda)">
        <title>Pichia sorbitophila, an interspecies yeast hybrid reveals early steps of genome resolution following polyploidization.</title>
        <authorList>
            <person name="Leh Louis V."/>
            <person name="Despons L."/>
            <person name="Friedrich A."/>
            <person name="Martin T."/>
            <person name="Durrens P."/>
            <person name="Casaregola S."/>
            <person name="Neuveglise C."/>
            <person name="Fairhead C."/>
            <person name="Marck C."/>
            <person name="Cruz J.A."/>
            <person name="Straub M.L."/>
            <person name="Kugler V."/>
            <person name="Sacerdot C."/>
            <person name="Uzunov Z."/>
            <person name="Thierry A."/>
            <person name="Weiss S."/>
            <person name="Bleykasten C."/>
            <person name="De Montigny J."/>
            <person name="Jacques N."/>
            <person name="Jung P."/>
            <person name="Lemaire M."/>
            <person name="Mallet S."/>
            <person name="Morel G."/>
            <person name="Richard G.F."/>
            <person name="Sarkar A."/>
            <person name="Savel G."/>
            <person name="Schacherer J."/>
            <person name="Seret M.L."/>
            <person name="Talla E."/>
            <person name="Samson G."/>
            <person name="Jubin C."/>
            <person name="Poulain J."/>
            <person name="Vacherie B."/>
            <person name="Barbe V."/>
            <person name="Pelletier E."/>
            <person name="Sherman D.J."/>
            <person name="Westhof E."/>
            <person name="Weissenbach J."/>
            <person name="Baret P.V."/>
            <person name="Wincker P."/>
            <person name="Gaillardin C."/>
            <person name="Dujon B."/>
            <person name="Souciet J.L."/>
        </authorList>
    </citation>
    <scope>NUCLEOTIDE SEQUENCE [LARGE SCALE GENOMIC DNA]</scope>
    <source>
        <strain evidence="3">CBS 270.75 / DBVPG 7215 / KCTC 17166 / NRRL Y-17582</strain>
    </source>
</reference>
<keyword evidence="1" id="KW-0812">Transmembrane</keyword>
<dbReference type="InParanoid" id="G8JN46"/>
<dbReference type="AlphaFoldDB" id="G8JN46"/>
<dbReference type="Proteomes" id="UP000006790">
    <property type="component" value="Chromosome 1"/>
</dbReference>
<dbReference type="HOGENOM" id="CLU_098038_0_0_1"/>
<name>G8JN46_ERECY</name>
<dbReference type="FunCoup" id="G8JN46">
    <property type="interactions" value="21"/>
</dbReference>
<keyword evidence="1" id="KW-0472">Membrane</keyword>
<evidence type="ECO:0000256" key="1">
    <source>
        <dbReference type="SAM" id="Phobius"/>
    </source>
</evidence>
<evidence type="ECO:0000313" key="2">
    <source>
        <dbReference type="EMBL" id="AET37510.1"/>
    </source>
</evidence>
<dbReference type="eggNOG" id="ENOG502S7ZS">
    <property type="taxonomic scope" value="Eukaryota"/>
</dbReference>
<dbReference type="EMBL" id="CP002497">
    <property type="protein sequence ID" value="AET37510.1"/>
    <property type="molecule type" value="Genomic_DNA"/>
</dbReference>
<keyword evidence="1" id="KW-1133">Transmembrane helix</keyword>
<dbReference type="OMA" id="CQIVIIN"/>
<gene>
    <name evidence="2" type="ordered locus">Ecym_1269</name>
</gene>
<accession>G8JN46</accession>
<dbReference type="OrthoDB" id="4035006at2759"/>
<organism evidence="2 3">
    <name type="scientific">Eremothecium cymbalariae (strain CBS 270.75 / DBVPG 7215 / KCTC 17166 / NRRL Y-17582)</name>
    <name type="common">Yeast</name>
    <dbReference type="NCBI Taxonomy" id="931890"/>
    <lineage>
        <taxon>Eukaryota</taxon>
        <taxon>Fungi</taxon>
        <taxon>Dikarya</taxon>
        <taxon>Ascomycota</taxon>
        <taxon>Saccharomycotina</taxon>
        <taxon>Saccharomycetes</taxon>
        <taxon>Saccharomycetales</taxon>
        <taxon>Saccharomycetaceae</taxon>
        <taxon>Eremothecium</taxon>
    </lineage>
</organism>
<dbReference type="RefSeq" id="XP_003644327.1">
    <property type="nucleotide sequence ID" value="XM_003644279.1"/>
</dbReference>
<proteinExistence type="predicted"/>
<evidence type="ECO:0008006" key="4">
    <source>
        <dbReference type="Google" id="ProtNLM"/>
    </source>
</evidence>
<feature type="transmembrane region" description="Helical" evidence="1">
    <location>
        <begin position="105"/>
        <end position="125"/>
    </location>
</feature>
<dbReference type="KEGG" id="erc:Ecym_1269"/>